<accession>A0ABW5DA84</accession>
<protein>
    <submittedName>
        <fullName evidence="1">Uncharacterized protein</fullName>
    </submittedName>
</protein>
<organism evidence="1 2">
    <name type="scientific">Luteolibacter algae</name>
    <dbReference type="NCBI Taxonomy" id="454151"/>
    <lineage>
        <taxon>Bacteria</taxon>
        <taxon>Pseudomonadati</taxon>
        <taxon>Verrucomicrobiota</taxon>
        <taxon>Verrucomicrobiia</taxon>
        <taxon>Verrucomicrobiales</taxon>
        <taxon>Verrucomicrobiaceae</taxon>
        <taxon>Luteolibacter</taxon>
    </lineage>
</organism>
<keyword evidence="2" id="KW-1185">Reference proteome</keyword>
<proteinExistence type="predicted"/>
<dbReference type="EMBL" id="JBHUIT010000031">
    <property type="protein sequence ID" value="MFD2257689.1"/>
    <property type="molecule type" value="Genomic_DNA"/>
</dbReference>
<dbReference type="RefSeq" id="WP_386821027.1">
    <property type="nucleotide sequence ID" value="NZ_JBHUIT010000031.1"/>
</dbReference>
<evidence type="ECO:0000313" key="2">
    <source>
        <dbReference type="Proteomes" id="UP001597375"/>
    </source>
</evidence>
<sequence>MSDNEQMKGWDAYLSSRPLTMPNGVKRLVRLPLWAWDIYADYTDLDMKRIVSLNWTRALQFERPEAFDYIMTSDAHSKSRRYQKMAYVYDLLGKDNMRELAEFPANDFHDPCTLPTFPDPWPHEAHCLLWMKKRIQARFPKPA</sequence>
<evidence type="ECO:0000313" key="1">
    <source>
        <dbReference type="EMBL" id="MFD2257689.1"/>
    </source>
</evidence>
<dbReference type="Proteomes" id="UP001597375">
    <property type="component" value="Unassembled WGS sequence"/>
</dbReference>
<name>A0ABW5DA84_9BACT</name>
<gene>
    <name evidence="1" type="ORF">ACFSSA_13480</name>
</gene>
<comment type="caution">
    <text evidence="1">The sequence shown here is derived from an EMBL/GenBank/DDBJ whole genome shotgun (WGS) entry which is preliminary data.</text>
</comment>
<reference evidence="2" key="1">
    <citation type="journal article" date="2019" name="Int. J. Syst. Evol. Microbiol.">
        <title>The Global Catalogue of Microorganisms (GCM) 10K type strain sequencing project: providing services to taxonomists for standard genome sequencing and annotation.</title>
        <authorList>
            <consortium name="The Broad Institute Genomics Platform"/>
            <consortium name="The Broad Institute Genome Sequencing Center for Infectious Disease"/>
            <person name="Wu L."/>
            <person name="Ma J."/>
        </authorList>
    </citation>
    <scope>NUCLEOTIDE SEQUENCE [LARGE SCALE GENOMIC DNA]</scope>
    <source>
        <strain evidence="2">CGMCC 4.7106</strain>
    </source>
</reference>